<sequence>MGCGEKASKLMLVNNPVALKNTRLFKPIGVGEVVLNHRLVMAPLTRLRAPDGIPHEEWMPKYYDQRSKRVGSLIITEGAIPKPQFGGLENAPGLWSQDQRQAWMKVIQRIHDNGSYVFIQLWSMGNQADPLILSENGLRYDSVTDEHYMNEELKNKAFEAGNPQHGLTPKEIREYVLSFADASQKCIEMGADGVEIHASNGYLLNQFLDPFSNTREDEYGGSIENRSRFVLEVVDAVVKRVGSLKVGIRISPFCNFGSTVEIDKSTTLAQYTHLLDQLEERALRGHRLAYVHIVDPHQRDLNDFVHTVWKGIVIRAGGLATRPQVETELVENDRTLLSYGRYFTSNPDLVDRIENGWPLTPYNANTFTSGGFSGYVDYPPWELQKTLI</sequence>
<proteinExistence type="inferred from homology"/>
<feature type="domain" description="NADH:flavin oxidoreductase/NADH oxidase N-terminal" evidence="4">
    <location>
        <begin position="24"/>
        <end position="358"/>
    </location>
</feature>
<dbReference type="GO" id="GO:0010181">
    <property type="term" value="F:FMN binding"/>
    <property type="evidence" value="ECO:0007669"/>
    <property type="project" value="InterPro"/>
</dbReference>
<accession>A0A4C2E8G5</accession>
<dbReference type="Pfam" id="PF00724">
    <property type="entry name" value="Oxidored_FMN"/>
    <property type="match status" value="1"/>
</dbReference>
<dbReference type="Gene3D" id="3.20.20.70">
    <property type="entry name" value="Aldolase class I"/>
    <property type="match status" value="1"/>
</dbReference>
<dbReference type="OrthoDB" id="276546at2759"/>
<dbReference type="GO" id="GO:0003959">
    <property type="term" value="F:NADPH dehydrogenase activity"/>
    <property type="evidence" value="ECO:0007669"/>
    <property type="project" value="TreeGrafter"/>
</dbReference>
<keyword evidence="6" id="KW-1185">Reference proteome</keyword>
<comment type="caution">
    <text evidence="5">The sequence shown here is derived from an EMBL/GenBank/DDBJ whole genome shotgun (WGS) entry which is preliminary data.</text>
</comment>
<gene>
    <name evidence="5" type="ORF">ZYGM_001932</name>
</gene>
<evidence type="ECO:0000313" key="5">
    <source>
        <dbReference type="EMBL" id="GCE99556.1"/>
    </source>
</evidence>
<keyword evidence="3" id="KW-0285">Flavoprotein</keyword>
<dbReference type="EMBL" id="BIMX01000011">
    <property type="protein sequence ID" value="GCE99556.1"/>
    <property type="molecule type" value="Genomic_DNA"/>
</dbReference>
<comment type="similarity">
    <text evidence="2">Belongs to the NADH:flavin oxidoreductase/NADH oxidase family.</text>
</comment>
<organism evidence="5 6">
    <name type="scientific">Zygosaccharomyces mellis</name>
    <dbReference type="NCBI Taxonomy" id="42258"/>
    <lineage>
        <taxon>Eukaryota</taxon>
        <taxon>Fungi</taxon>
        <taxon>Dikarya</taxon>
        <taxon>Ascomycota</taxon>
        <taxon>Saccharomycotina</taxon>
        <taxon>Saccharomycetes</taxon>
        <taxon>Saccharomycetales</taxon>
        <taxon>Saccharomycetaceae</taxon>
        <taxon>Zygosaccharomyces</taxon>
    </lineage>
</organism>
<evidence type="ECO:0000256" key="2">
    <source>
        <dbReference type="ARBA" id="ARBA00005979"/>
    </source>
</evidence>
<keyword evidence="3" id="KW-0288">FMN</keyword>
<dbReference type="InterPro" id="IPR001155">
    <property type="entry name" value="OxRdtase_FMN_N"/>
</dbReference>
<evidence type="ECO:0000313" key="6">
    <source>
        <dbReference type="Proteomes" id="UP000301737"/>
    </source>
</evidence>
<evidence type="ECO:0000259" key="4">
    <source>
        <dbReference type="Pfam" id="PF00724"/>
    </source>
</evidence>
<protein>
    <recommendedName>
        <fullName evidence="4">NADH:flavin oxidoreductase/NADH oxidase N-terminal domain-containing protein</fullName>
    </recommendedName>
</protein>
<name>A0A4C2E8G5_9SACH</name>
<dbReference type="Proteomes" id="UP000301737">
    <property type="component" value="Unassembled WGS sequence"/>
</dbReference>
<dbReference type="InterPro" id="IPR045247">
    <property type="entry name" value="Oye-like"/>
</dbReference>
<dbReference type="InterPro" id="IPR013785">
    <property type="entry name" value="Aldolase_TIM"/>
</dbReference>
<evidence type="ECO:0000256" key="1">
    <source>
        <dbReference type="ARBA" id="ARBA00001917"/>
    </source>
</evidence>
<reference evidence="5 6" key="1">
    <citation type="submission" date="2019-01" db="EMBL/GenBank/DDBJ databases">
        <title>Draft Genome Sequencing of Zygosaccharomyces mellis Ca-7.</title>
        <authorList>
            <person name="Shiwa Y."/>
            <person name="Kanesaki Y."/>
            <person name="Ishige T."/>
            <person name="Mura K."/>
            <person name="Hori T."/>
            <person name="Tamura T."/>
        </authorList>
    </citation>
    <scope>NUCLEOTIDE SEQUENCE [LARGE SCALE GENOMIC DNA]</scope>
    <source>
        <strain evidence="5 6">Ca-7</strain>
    </source>
</reference>
<dbReference type="PANTHER" id="PTHR22893:SF91">
    <property type="entry name" value="NADPH DEHYDROGENASE 2-RELATED"/>
    <property type="match status" value="1"/>
</dbReference>
<dbReference type="AlphaFoldDB" id="A0A4C2E8G5"/>
<dbReference type="SUPFAM" id="SSF51395">
    <property type="entry name" value="FMN-linked oxidoreductases"/>
    <property type="match status" value="1"/>
</dbReference>
<comment type="cofactor">
    <cofactor evidence="1">
        <name>FMN</name>
        <dbReference type="ChEBI" id="CHEBI:58210"/>
    </cofactor>
</comment>
<dbReference type="PANTHER" id="PTHR22893">
    <property type="entry name" value="NADH OXIDOREDUCTASE-RELATED"/>
    <property type="match status" value="1"/>
</dbReference>
<evidence type="ECO:0000256" key="3">
    <source>
        <dbReference type="ARBA" id="ARBA00022643"/>
    </source>
</evidence>
<dbReference type="CDD" id="cd02933">
    <property type="entry name" value="OYE_like_FMN"/>
    <property type="match status" value="1"/>
</dbReference>